<evidence type="ECO:0000256" key="2">
    <source>
        <dbReference type="SAM" id="Coils"/>
    </source>
</evidence>
<dbReference type="Gene3D" id="1.25.40.90">
    <property type="match status" value="1"/>
</dbReference>
<comment type="similarity">
    <text evidence="1">Belongs to the UPF0400 (RTT103) family.</text>
</comment>
<dbReference type="EMBL" id="OU015566">
    <property type="protein sequence ID" value="CAG5108537.1"/>
    <property type="molecule type" value="Genomic_DNA"/>
</dbReference>
<keyword evidence="6" id="KW-1185">Reference proteome</keyword>
<sequence length="401" mass="45113">MTEARIESFKKRLRALTESANCIETCSLWLLHHRKFAKHAAQTWYEELKKSKPRKQLTLLYLANDVLQNGRRKGNVPEYISYFRASLPKALSIIGKDPAIKPKALRVINIWEQRSIFSKENCLSFKKNLSSSSASSDSSSTIKRLAIGSPPKSSETPVKKIKKTQEIVDMPISPATSKTPEAPTPSPVNSKPASPVASSKTSSVDESNEMLSFLNSSNVVSSDEEEDASDVTSVVSNSVSFLPFFFDQNKLKELTDEDFIAQIEKVAKDPPSADASRRNRIANLPPEVQEPGCLEALRQNNKLEPLVNMIDFGYMELAEYTKSLDEEIEDRKQLNLYNKTLRERVQSLQDDSRDLLQETHRKVDKVKKTIADLDLKIQSLPDLTTLSQLSKPLPKLNDLFT</sequence>
<organism evidence="5 6">
    <name type="scientific">Oikopleura dioica</name>
    <name type="common">Tunicate</name>
    <dbReference type="NCBI Taxonomy" id="34765"/>
    <lineage>
        <taxon>Eukaryota</taxon>
        <taxon>Metazoa</taxon>
        <taxon>Chordata</taxon>
        <taxon>Tunicata</taxon>
        <taxon>Appendicularia</taxon>
        <taxon>Copelata</taxon>
        <taxon>Oikopleuridae</taxon>
        <taxon>Oikopleura</taxon>
    </lineage>
</organism>
<reference evidence="5 6" key="1">
    <citation type="submission" date="2021-04" db="EMBL/GenBank/DDBJ databases">
        <authorList>
            <person name="Bliznina A."/>
        </authorList>
    </citation>
    <scope>NUCLEOTIDE SEQUENCE [LARGE SCALE GENOMIC DNA]</scope>
</reference>
<evidence type="ECO:0000313" key="5">
    <source>
        <dbReference type="EMBL" id="CAG5108537.1"/>
    </source>
</evidence>
<dbReference type="SMART" id="SM00582">
    <property type="entry name" value="RPR"/>
    <property type="match status" value="1"/>
</dbReference>
<dbReference type="Pfam" id="PF16566">
    <property type="entry name" value="CREPT"/>
    <property type="match status" value="1"/>
</dbReference>
<dbReference type="PANTHER" id="PTHR12460">
    <property type="entry name" value="CYCLIN-DEPENDENT KINASE INHIBITOR-RELATED PROTEIN"/>
    <property type="match status" value="1"/>
</dbReference>
<dbReference type="InterPro" id="IPR008942">
    <property type="entry name" value="ENTH_VHS"/>
</dbReference>
<feature type="compositionally biased region" description="Low complexity" evidence="3">
    <location>
        <begin position="130"/>
        <end position="140"/>
    </location>
</feature>
<feature type="region of interest" description="Disordered" evidence="3">
    <location>
        <begin position="130"/>
        <end position="207"/>
    </location>
</feature>
<dbReference type="InterPro" id="IPR032337">
    <property type="entry name" value="RPRD1A/B_C"/>
</dbReference>
<keyword evidence="2" id="KW-0175">Coiled coil</keyword>
<feature type="compositionally biased region" description="Polar residues" evidence="3">
    <location>
        <begin position="187"/>
        <end position="205"/>
    </location>
</feature>
<dbReference type="SUPFAM" id="SSF48464">
    <property type="entry name" value="ENTH/VHS domain"/>
    <property type="match status" value="1"/>
</dbReference>
<dbReference type="Proteomes" id="UP001158576">
    <property type="component" value="Chromosome 1"/>
</dbReference>
<proteinExistence type="inferred from homology"/>
<evidence type="ECO:0000259" key="4">
    <source>
        <dbReference type="PROSITE" id="PS51391"/>
    </source>
</evidence>
<feature type="coiled-coil region" evidence="2">
    <location>
        <begin position="331"/>
        <end position="376"/>
    </location>
</feature>
<dbReference type="Pfam" id="PF04818">
    <property type="entry name" value="CID"/>
    <property type="match status" value="1"/>
</dbReference>
<dbReference type="PANTHER" id="PTHR12460:SF0">
    <property type="entry name" value="CID DOMAIN-CONTAINING PROTEIN-RELATED"/>
    <property type="match status" value="1"/>
</dbReference>
<dbReference type="InterPro" id="IPR006569">
    <property type="entry name" value="CID_dom"/>
</dbReference>
<dbReference type="CDD" id="cd16981">
    <property type="entry name" value="CID_RPRD_like"/>
    <property type="match status" value="1"/>
</dbReference>
<evidence type="ECO:0000256" key="1">
    <source>
        <dbReference type="ARBA" id="ARBA00034310"/>
    </source>
</evidence>
<dbReference type="Gene3D" id="6.10.250.2560">
    <property type="match status" value="1"/>
</dbReference>
<protein>
    <submittedName>
        <fullName evidence="5">Oidioi.mRNA.OKI2018_I69.chr1.g3844.t2.cds</fullName>
    </submittedName>
</protein>
<name>A0ABN7SZC4_OIKDI</name>
<gene>
    <name evidence="5" type="ORF">OKIOD_LOCUS12609</name>
</gene>
<dbReference type="PROSITE" id="PS51391">
    <property type="entry name" value="CID"/>
    <property type="match status" value="1"/>
</dbReference>
<feature type="domain" description="CID" evidence="4">
    <location>
        <begin position="1"/>
        <end position="133"/>
    </location>
</feature>
<accession>A0ABN7SZC4</accession>
<evidence type="ECO:0000313" key="6">
    <source>
        <dbReference type="Proteomes" id="UP001158576"/>
    </source>
</evidence>
<evidence type="ECO:0000256" key="3">
    <source>
        <dbReference type="SAM" id="MobiDB-lite"/>
    </source>
</evidence>